<comment type="caution">
    <text evidence="7">The sequence shown here is derived from an EMBL/GenBank/DDBJ whole genome shotgun (WGS) entry which is preliminary data.</text>
</comment>
<dbReference type="PANTHER" id="PTHR11699">
    <property type="entry name" value="ALDEHYDE DEHYDROGENASE-RELATED"/>
    <property type="match status" value="1"/>
</dbReference>
<dbReference type="STRING" id="1182545.A0A072PS54"/>
<dbReference type="CDD" id="cd07106">
    <property type="entry name" value="ALDH_AldA-AAD23400"/>
    <property type="match status" value="1"/>
</dbReference>
<dbReference type="GeneID" id="25281168"/>
<feature type="domain" description="Aldehyde dehydrogenase" evidence="6">
    <location>
        <begin position="272"/>
        <end position="493"/>
    </location>
</feature>
<dbReference type="InterPro" id="IPR015590">
    <property type="entry name" value="Aldehyde_DH_dom"/>
</dbReference>
<dbReference type="InterPro" id="IPR016161">
    <property type="entry name" value="Ald_DH/histidinol_DH"/>
</dbReference>
<dbReference type="GO" id="GO:0004029">
    <property type="term" value="F:aldehyde dehydrogenase (NAD+) activity"/>
    <property type="evidence" value="ECO:0007669"/>
    <property type="project" value="UniProtKB-EC"/>
</dbReference>
<dbReference type="EMBL" id="AMGV01000004">
    <property type="protein sequence ID" value="KEF58325.1"/>
    <property type="molecule type" value="Genomic_DNA"/>
</dbReference>
<dbReference type="OrthoDB" id="310895at2759"/>
<dbReference type="EC" id="1.2.1.3" evidence="3"/>
<dbReference type="AlphaFoldDB" id="A0A072PS54"/>
<name>A0A072PS54_9EURO</name>
<organism evidence="7 8">
    <name type="scientific">Exophiala aquamarina CBS 119918</name>
    <dbReference type="NCBI Taxonomy" id="1182545"/>
    <lineage>
        <taxon>Eukaryota</taxon>
        <taxon>Fungi</taxon>
        <taxon>Dikarya</taxon>
        <taxon>Ascomycota</taxon>
        <taxon>Pezizomycotina</taxon>
        <taxon>Eurotiomycetes</taxon>
        <taxon>Chaetothyriomycetidae</taxon>
        <taxon>Chaetothyriales</taxon>
        <taxon>Herpotrichiellaceae</taxon>
        <taxon>Exophiala</taxon>
    </lineage>
</organism>
<keyword evidence="2" id="KW-0560">Oxidoreductase</keyword>
<proteinExistence type="inferred from homology"/>
<dbReference type="Gene3D" id="3.40.309.10">
    <property type="entry name" value="Aldehyde Dehydrogenase, Chain A, domain 2"/>
    <property type="match status" value="1"/>
</dbReference>
<dbReference type="InterPro" id="IPR044086">
    <property type="entry name" value="LUC3-like"/>
</dbReference>
<evidence type="ECO:0000256" key="1">
    <source>
        <dbReference type="ARBA" id="ARBA00009986"/>
    </source>
</evidence>
<evidence type="ECO:0000256" key="4">
    <source>
        <dbReference type="ARBA" id="ARBA00049194"/>
    </source>
</evidence>
<protein>
    <recommendedName>
        <fullName evidence="3">aldehyde dehydrogenase (NAD(+))</fullName>
        <ecNumber evidence="3">1.2.1.3</ecNumber>
    </recommendedName>
</protein>
<dbReference type="VEuPathDB" id="FungiDB:A1O9_06251"/>
<evidence type="ECO:0000256" key="2">
    <source>
        <dbReference type="ARBA" id="ARBA00023002"/>
    </source>
</evidence>
<feature type="region of interest" description="Disordered" evidence="5">
    <location>
        <begin position="24"/>
        <end position="47"/>
    </location>
</feature>
<comment type="catalytic activity">
    <reaction evidence="4">
        <text>an aldehyde + NAD(+) + H2O = a carboxylate + NADH + 2 H(+)</text>
        <dbReference type="Rhea" id="RHEA:16185"/>
        <dbReference type="ChEBI" id="CHEBI:15377"/>
        <dbReference type="ChEBI" id="CHEBI:15378"/>
        <dbReference type="ChEBI" id="CHEBI:17478"/>
        <dbReference type="ChEBI" id="CHEBI:29067"/>
        <dbReference type="ChEBI" id="CHEBI:57540"/>
        <dbReference type="ChEBI" id="CHEBI:57945"/>
        <dbReference type="EC" id="1.2.1.3"/>
    </reaction>
</comment>
<feature type="domain" description="Aldehyde dehydrogenase" evidence="6">
    <location>
        <begin position="28"/>
        <end position="254"/>
    </location>
</feature>
<gene>
    <name evidence="7" type="ORF">A1O9_06251</name>
</gene>
<dbReference type="Gene3D" id="3.40.605.10">
    <property type="entry name" value="Aldehyde Dehydrogenase, Chain A, domain 1"/>
    <property type="match status" value="2"/>
</dbReference>
<dbReference type="InterPro" id="IPR016163">
    <property type="entry name" value="Ald_DH_C"/>
</dbReference>
<accession>A0A072PS54</accession>
<evidence type="ECO:0000313" key="8">
    <source>
        <dbReference type="Proteomes" id="UP000027920"/>
    </source>
</evidence>
<evidence type="ECO:0000256" key="3">
    <source>
        <dbReference type="ARBA" id="ARBA00024226"/>
    </source>
</evidence>
<evidence type="ECO:0000256" key="5">
    <source>
        <dbReference type="SAM" id="MobiDB-lite"/>
    </source>
</evidence>
<dbReference type="HOGENOM" id="CLU_005391_0_0_1"/>
<dbReference type="InterPro" id="IPR016160">
    <property type="entry name" value="Ald_DH_CS_CYS"/>
</dbReference>
<dbReference type="SUPFAM" id="SSF53720">
    <property type="entry name" value="ALDH-like"/>
    <property type="match status" value="1"/>
</dbReference>
<comment type="similarity">
    <text evidence="1">Belongs to the aldehyde dehydrogenase family.</text>
</comment>
<dbReference type="InterPro" id="IPR016162">
    <property type="entry name" value="Ald_DH_N"/>
</dbReference>
<dbReference type="FunFam" id="3.40.605.10:FF:000007">
    <property type="entry name" value="NAD/NADP-dependent betaine aldehyde dehydrogenase"/>
    <property type="match status" value="1"/>
</dbReference>
<dbReference type="FunFam" id="3.40.309.10:FF:000009">
    <property type="entry name" value="Aldehyde dehydrogenase A"/>
    <property type="match status" value="1"/>
</dbReference>
<reference evidence="7 8" key="1">
    <citation type="submission" date="2013-03" db="EMBL/GenBank/DDBJ databases">
        <title>The Genome Sequence of Exophiala aquamarina CBS 119918.</title>
        <authorList>
            <consortium name="The Broad Institute Genomics Platform"/>
            <person name="Cuomo C."/>
            <person name="de Hoog S."/>
            <person name="Gorbushina A."/>
            <person name="Walker B."/>
            <person name="Young S.K."/>
            <person name="Zeng Q."/>
            <person name="Gargeya S."/>
            <person name="Fitzgerald M."/>
            <person name="Haas B."/>
            <person name="Abouelleil A."/>
            <person name="Allen A.W."/>
            <person name="Alvarado L."/>
            <person name="Arachchi H.M."/>
            <person name="Berlin A.M."/>
            <person name="Chapman S.B."/>
            <person name="Gainer-Dewar J."/>
            <person name="Goldberg J."/>
            <person name="Griggs A."/>
            <person name="Gujja S."/>
            <person name="Hansen M."/>
            <person name="Howarth C."/>
            <person name="Imamovic A."/>
            <person name="Ireland A."/>
            <person name="Larimer J."/>
            <person name="McCowan C."/>
            <person name="Murphy C."/>
            <person name="Pearson M."/>
            <person name="Poon T.W."/>
            <person name="Priest M."/>
            <person name="Roberts A."/>
            <person name="Saif S."/>
            <person name="Shea T."/>
            <person name="Sisk P."/>
            <person name="Sykes S."/>
            <person name="Wortman J."/>
            <person name="Nusbaum C."/>
            <person name="Birren B."/>
        </authorList>
    </citation>
    <scope>NUCLEOTIDE SEQUENCE [LARGE SCALE GENOMIC DNA]</scope>
    <source>
        <strain evidence="7 8">CBS 119918</strain>
    </source>
</reference>
<sequence>MGSLSVAQDFNVFTGFYNTIDGNSTKTEKTRHSINPATGKPNPDVPVSTPEDVDHAVASAKKAFKTWSKTPWEERKKAVLKFADALEAHTDDFAKLLTQEQGKPLRFAVQEVQVGVLWMRKLAEIELKEETIEENAEKQVIVRYTPLGITVGIVPWNFPIHLACGKIAPSLITGNPIIIKPSPFTPYCNLKLGELGQRIFPPGVLQVLSGDDNLGPWLTSHPGPDKISFTGSTTTGRLVMSSAAKTLKRVTLELQVIVLLNSPWNSFLIQNRGGNDPAIITKNVDIPKTAEKIATLAFLNSGQICLAIKRIYVHESIYEDFRAAIVAFTKTLKIGDGNEEDVFLGPVQNAMQYEKVKTFFSDIEKENWKVAVGGNNKEGPGYFINPTIIDKPAEGSRIVTEEPFGPIVPMLTWSNEDDVIARANDTKTGLGASVWSDDMDEANRIARQLDAGSVWVNTHIELDPNAPFGGHKESGVGYEWSVGGLRAFCNVQTLFLKKTA</sequence>
<dbReference type="Proteomes" id="UP000027920">
    <property type="component" value="Unassembled WGS sequence"/>
</dbReference>
<dbReference type="PROSITE" id="PS00070">
    <property type="entry name" value="ALDEHYDE_DEHYDR_CYS"/>
    <property type="match status" value="1"/>
</dbReference>
<keyword evidence="8" id="KW-1185">Reference proteome</keyword>
<evidence type="ECO:0000259" key="6">
    <source>
        <dbReference type="Pfam" id="PF00171"/>
    </source>
</evidence>
<evidence type="ECO:0000313" key="7">
    <source>
        <dbReference type="EMBL" id="KEF58325.1"/>
    </source>
</evidence>
<dbReference type="RefSeq" id="XP_013260915.1">
    <property type="nucleotide sequence ID" value="XM_013405461.1"/>
</dbReference>
<dbReference type="Pfam" id="PF00171">
    <property type="entry name" value="Aldedh"/>
    <property type="match status" value="2"/>
</dbReference>